<evidence type="ECO:0000256" key="3">
    <source>
        <dbReference type="ARBA" id="ARBA00023015"/>
    </source>
</evidence>
<feature type="region of interest" description="Disordered" evidence="11">
    <location>
        <begin position="94"/>
        <end position="130"/>
    </location>
</feature>
<evidence type="ECO:0000256" key="1">
    <source>
        <dbReference type="ARBA" id="ARBA00004123"/>
    </source>
</evidence>
<evidence type="ECO:0000256" key="6">
    <source>
        <dbReference type="ARBA" id="ARBA00023163"/>
    </source>
</evidence>
<evidence type="ECO:0000256" key="9">
    <source>
        <dbReference type="RuleBase" id="RU000682"/>
    </source>
</evidence>
<dbReference type="SUPFAM" id="SSF46689">
    <property type="entry name" value="Homeodomain-like"/>
    <property type="match status" value="1"/>
</dbReference>
<dbReference type="InterPro" id="IPR050762">
    <property type="entry name" value="HD-ZIP_Homeobox_LZ_Class_II"/>
</dbReference>
<dbReference type="PROSITE" id="PS50071">
    <property type="entry name" value="HOMEOBOX_2"/>
    <property type="match status" value="1"/>
</dbReference>
<dbReference type="Proteomes" id="UP000525078">
    <property type="component" value="Unassembled WGS sequence"/>
</dbReference>
<evidence type="ECO:0000256" key="8">
    <source>
        <dbReference type="PROSITE-ProRule" id="PRU00108"/>
    </source>
</evidence>
<keyword evidence="6" id="KW-0804">Transcription</keyword>
<dbReference type="AlphaFoldDB" id="A0A7J6FJV1"/>
<feature type="domain" description="Homeobox" evidence="12">
    <location>
        <begin position="155"/>
        <end position="215"/>
    </location>
</feature>
<dbReference type="InterPro" id="IPR003106">
    <property type="entry name" value="Leu_zip_homeo"/>
</dbReference>
<dbReference type="SMART" id="SM00389">
    <property type="entry name" value="HOX"/>
    <property type="match status" value="1"/>
</dbReference>
<keyword evidence="10" id="KW-0175">Coiled coil</keyword>
<evidence type="ECO:0000256" key="5">
    <source>
        <dbReference type="ARBA" id="ARBA00023155"/>
    </source>
</evidence>
<feature type="region of interest" description="Disordered" evidence="11">
    <location>
        <begin position="281"/>
        <end position="321"/>
    </location>
</feature>
<dbReference type="SMART" id="SM00340">
    <property type="entry name" value="HALZ"/>
    <property type="match status" value="1"/>
</dbReference>
<protein>
    <recommendedName>
        <fullName evidence="12">Homeobox domain-containing protein</fullName>
    </recommendedName>
</protein>
<dbReference type="GO" id="GO:0000981">
    <property type="term" value="F:DNA-binding transcription factor activity, RNA polymerase II-specific"/>
    <property type="evidence" value="ECO:0007669"/>
    <property type="project" value="InterPro"/>
</dbReference>
<dbReference type="FunFam" id="1.10.10.60:FF:000577">
    <property type="entry name" value="Homeobox-leucine zipper protein 18"/>
    <property type="match status" value="1"/>
</dbReference>
<reference evidence="13 14" key="1">
    <citation type="journal article" date="2020" name="bioRxiv">
        <title>Sequence and annotation of 42 cannabis genomes reveals extensive copy number variation in cannabinoid synthesis and pathogen resistance genes.</title>
        <authorList>
            <person name="Mckernan K.J."/>
            <person name="Helbert Y."/>
            <person name="Kane L.T."/>
            <person name="Ebling H."/>
            <person name="Zhang L."/>
            <person name="Liu B."/>
            <person name="Eaton Z."/>
            <person name="Mclaughlin S."/>
            <person name="Kingan S."/>
            <person name="Baybayan P."/>
            <person name="Concepcion G."/>
            <person name="Jordan M."/>
            <person name="Riva A."/>
            <person name="Barbazuk W."/>
            <person name="Harkins T."/>
        </authorList>
    </citation>
    <scope>NUCLEOTIDE SEQUENCE [LARGE SCALE GENOMIC DNA]</scope>
    <source>
        <strain evidence="14">cv. Jamaican Lion 4</strain>
        <tissue evidence="13">Leaf</tissue>
    </source>
</reference>
<feature type="coiled-coil region" evidence="10">
    <location>
        <begin position="214"/>
        <end position="251"/>
    </location>
</feature>
<feature type="compositionally biased region" description="Basic residues" evidence="11">
    <location>
        <begin position="311"/>
        <end position="321"/>
    </location>
</feature>
<dbReference type="InterPro" id="IPR017970">
    <property type="entry name" value="Homeobox_CS"/>
</dbReference>
<evidence type="ECO:0000256" key="4">
    <source>
        <dbReference type="ARBA" id="ARBA00023125"/>
    </source>
</evidence>
<evidence type="ECO:0000259" key="12">
    <source>
        <dbReference type="PROSITE" id="PS50071"/>
    </source>
</evidence>
<evidence type="ECO:0000256" key="11">
    <source>
        <dbReference type="SAM" id="MobiDB-lite"/>
    </source>
</evidence>
<accession>A0A7J6FJV1</accession>
<dbReference type="GO" id="GO:0005634">
    <property type="term" value="C:nucleus"/>
    <property type="evidence" value="ECO:0007669"/>
    <property type="project" value="UniProtKB-SubCell"/>
</dbReference>
<keyword evidence="4 8" id="KW-0238">DNA-binding</keyword>
<sequence length="321" mass="35678">MGSNNGAIFNTGLDLGLGNSQYHKEDDHEINNIKIKKLICLRYDHILPSLTLGTSSSSSSDHQYGDHHHHTAVDQVHDHDLHGVRPGANYSLATVSSLSNSSTTTLKRERSELGGSRGRGGSRGSGGDEFEVEVELERFSGSRVSTNDELLDEDQASPRKKLRLTKQQSALLEDSFKEHNTLNPKQKQDLARKLNLRPRQVEVWFQNRRARTKLKQTEADYELMKKCCESLTEENKRLQREVEELKAVKLTAAPFLLQFPSTSTATLTICPSCTERICSSSGTSNGGGSSHHHDNDQYGSANSFLKINGAKPHHHNNSFSC</sequence>
<dbReference type="PANTHER" id="PTHR45714">
    <property type="entry name" value="HOMEOBOX-LEUCINE ZIPPER PROTEIN HAT14"/>
    <property type="match status" value="1"/>
</dbReference>
<dbReference type="PANTHER" id="PTHR45714:SF24">
    <property type="entry name" value="HOMEOBOX DOMAIN-CONTAINING PROTEIN"/>
    <property type="match status" value="1"/>
</dbReference>
<comment type="similarity">
    <text evidence="2">Belongs to the HD-ZIP homeobox family. Class II subfamily.</text>
</comment>
<dbReference type="Gene3D" id="1.10.10.60">
    <property type="entry name" value="Homeodomain-like"/>
    <property type="match status" value="1"/>
</dbReference>
<dbReference type="PROSITE" id="PS00027">
    <property type="entry name" value="HOMEOBOX_1"/>
    <property type="match status" value="1"/>
</dbReference>
<dbReference type="InterPro" id="IPR001356">
    <property type="entry name" value="HD"/>
</dbReference>
<proteinExistence type="inferred from homology"/>
<gene>
    <name evidence="13" type="ORF">F8388_015826</name>
</gene>
<name>A0A7J6FJV1_CANSA</name>
<comment type="subcellular location">
    <subcellularLocation>
        <location evidence="1 8 9">Nucleus</location>
    </subcellularLocation>
</comment>
<dbReference type="CDD" id="cd00086">
    <property type="entry name" value="homeodomain"/>
    <property type="match status" value="1"/>
</dbReference>
<evidence type="ECO:0000313" key="13">
    <source>
        <dbReference type="EMBL" id="KAF4370030.1"/>
    </source>
</evidence>
<evidence type="ECO:0000256" key="2">
    <source>
        <dbReference type="ARBA" id="ARBA00006074"/>
    </source>
</evidence>
<organism evidence="13 14">
    <name type="scientific">Cannabis sativa</name>
    <name type="common">Hemp</name>
    <name type="synonym">Marijuana</name>
    <dbReference type="NCBI Taxonomy" id="3483"/>
    <lineage>
        <taxon>Eukaryota</taxon>
        <taxon>Viridiplantae</taxon>
        <taxon>Streptophyta</taxon>
        <taxon>Embryophyta</taxon>
        <taxon>Tracheophyta</taxon>
        <taxon>Spermatophyta</taxon>
        <taxon>Magnoliopsida</taxon>
        <taxon>eudicotyledons</taxon>
        <taxon>Gunneridae</taxon>
        <taxon>Pentapetalae</taxon>
        <taxon>rosids</taxon>
        <taxon>fabids</taxon>
        <taxon>Rosales</taxon>
        <taxon>Cannabaceae</taxon>
        <taxon>Cannabis</taxon>
    </lineage>
</organism>
<feature type="compositionally biased region" description="Gly residues" evidence="11">
    <location>
        <begin position="115"/>
        <end position="127"/>
    </location>
</feature>
<dbReference type="Pfam" id="PF00046">
    <property type="entry name" value="Homeodomain"/>
    <property type="match status" value="1"/>
</dbReference>
<dbReference type="Pfam" id="PF02183">
    <property type="entry name" value="HALZ"/>
    <property type="match status" value="1"/>
</dbReference>
<evidence type="ECO:0000256" key="7">
    <source>
        <dbReference type="ARBA" id="ARBA00023242"/>
    </source>
</evidence>
<dbReference type="GO" id="GO:0043565">
    <property type="term" value="F:sequence-specific DNA binding"/>
    <property type="evidence" value="ECO:0007669"/>
    <property type="project" value="InterPro"/>
</dbReference>
<keyword evidence="5 8" id="KW-0371">Homeobox</keyword>
<dbReference type="EMBL" id="JAATIP010000120">
    <property type="protein sequence ID" value="KAF4370030.1"/>
    <property type="molecule type" value="Genomic_DNA"/>
</dbReference>
<keyword evidence="7 8" id="KW-0539">Nucleus</keyword>
<feature type="compositionally biased region" description="Low complexity" evidence="11">
    <location>
        <begin position="94"/>
        <end position="105"/>
    </location>
</feature>
<feature type="DNA-binding region" description="Homeobox" evidence="8">
    <location>
        <begin position="157"/>
        <end position="216"/>
    </location>
</feature>
<feature type="region of interest" description="Disordered" evidence="11">
    <location>
        <begin position="143"/>
        <end position="162"/>
    </location>
</feature>
<comment type="caution">
    <text evidence="13">The sequence shown here is derived from an EMBL/GenBank/DDBJ whole genome shotgun (WGS) entry which is preliminary data.</text>
</comment>
<evidence type="ECO:0000256" key="10">
    <source>
        <dbReference type="SAM" id="Coils"/>
    </source>
</evidence>
<keyword evidence="3" id="KW-0805">Transcription regulation</keyword>
<evidence type="ECO:0000313" key="14">
    <source>
        <dbReference type="Proteomes" id="UP000525078"/>
    </source>
</evidence>
<dbReference type="InterPro" id="IPR009057">
    <property type="entry name" value="Homeodomain-like_sf"/>
</dbReference>